<evidence type="ECO:0000259" key="5">
    <source>
        <dbReference type="Pfam" id="PF14833"/>
    </source>
</evidence>
<name>A0ABQ3ZAT9_9ACTN</name>
<dbReference type="PANTHER" id="PTHR43060:SF15">
    <property type="entry name" value="3-HYDROXYISOBUTYRATE DEHYDROGENASE-LIKE 1, MITOCHONDRIAL-RELATED"/>
    <property type="match status" value="1"/>
</dbReference>
<feature type="domain" description="6-phosphogluconate dehydrogenase NADP-binding" evidence="4">
    <location>
        <begin position="2"/>
        <end position="106"/>
    </location>
</feature>
<dbReference type="Gene3D" id="3.40.50.720">
    <property type="entry name" value="NAD(P)-binding Rossmann-like Domain"/>
    <property type="match status" value="1"/>
</dbReference>
<dbReference type="Proteomes" id="UP000637628">
    <property type="component" value="Unassembled WGS sequence"/>
</dbReference>
<keyword evidence="3" id="KW-0520">NAD</keyword>
<dbReference type="SUPFAM" id="SSF51735">
    <property type="entry name" value="NAD(P)-binding Rossmann-fold domains"/>
    <property type="match status" value="1"/>
</dbReference>
<dbReference type="EMBL" id="BOML01000070">
    <property type="protein sequence ID" value="GIE06924.1"/>
    <property type="molecule type" value="Genomic_DNA"/>
</dbReference>
<dbReference type="Pfam" id="PF03446">
    <property type="entry name" value="NAD_binding_2"/>
    <property type="match status" value="2"/>
</dbReference>
<evidence type="ECO:0000256" key="1">
    <source>
        <dbReference type="ARBA" id="ARBA00009080"/>
    </source>
</evidence>
<dbReference type="InterPro" id="IPR013328">
    <property type="entry name" value="6PGD_dom2"/>
</dbReference>
<dbReference type="InterPro" id="IPR002204">
    <property type="entry name" value="3-OH-isobutyrate_DH-rel_CS"/>
</dbReference>
<dbReference type="PANTHER" id="PTHR43060">
    <property type="entry name" value="3-HYDROXYISOBUTYRATE DEHYDROGENASE-LIKE 1, MITOCHONDRIAL-RELATED"/>
    <property type="match status" value="1"/>
</dbReference>
<gene>
    <name evidence="6" type="ORF">Adu01nite_82740</name>
</gene>
<proteinExistence type="inferred from homology"/>
<comment type="caution">
    <text evidence="6">The sequence shown here is derived from an EMBL/GenBank/DDBJ whole genome shotgun (WGS) entry which is preliminary data.</text>
</comment>
<keyword evidence="2" id="KW-0560">Oxidoreductase</keyword>
<dbReference type="SUPFAM" id="SSF48179">
    <property type="entry name" value="6-phosphogluconate dehydrogenase C-terminal domain-like"/>
    <property type="match status" value="1"/>
</dbReference>
<reference evidence="6 7" key="1">
    <citation type="submission" date="2021-01" db="EMBL/GenBank/DDBJ databases">
        <title>Whole genome shotgun sequence of Actinoplanes durhamensis NBRC 14914.</title>
        <authorList>
            <person name="Komaki H."/>
            <person name="Tamura T."/>
        </authorList>
    </citation>
    <scope>NUCLEOTIDE SEQUENCE [LARGE SCALE GENOMIC DNA]</scope>
    <source>
        <strain evidence="6 7">NBRC 14914</strain>
    </source>
</reference>
<feature type="domain" description="3-hydroxyisobutyrate dehydrogenase-like NAD-binding" evidence="5">
    <location>
        <begin position="195"/>
        <end position="316"/>
    </location>
</feature>
<evidence type="ECO:0000313" key="7">
    <source>
        <dbReference type="Proteomes" id="UP000637628"/>
    </source>
</evidence>
<evidence type="ECO:0000259" key="4">
    <source>
        <dbReference type="Pfam" id="PF03446"/>
    </source>
</evidence>
<evidence type="ECO:0000256" key="2">
    <source>
        <dbReference type="ARBA" id="ARBA00023002"/>
    </source>
</evidence>
<evidence type="ECO:0000313" key="6">
    <source>
        <dbReference type="EMBL" id="GIE06924.1"/>
    </source>
</evidence>
<comment type="similarity">
    <text evidence="1">Belongs to the HIBADH-related family.</text>
</comment>
<protein>
    <submittedName>
        <fullName evidence="6">Oxidoreductase</fullName>
    </submittedName>
</protein>
<dbReference type="InterPro" id="IPR006115">
    <property type="entry name" value="6PGDH_NADP-bd"/>
</dbReference>
<organism evidence="6 7">
    <name type="scientific">Paractinoplanes durhamensis</name>
    <dbReference type="NCBI Taxonomy" id="113563"/>
    <lineage>
        <taxon>Bacteria</taxon>
        <taxon>Bacillati</taxon>
        <taxon>Actinomycetota</taxon>
        <taxon>Actinomycetes</taxon>
        <taxon>Micromonosporales</taxon>
        <taxon>Micromonosporaceae</taxon>
        <taxon>Paractinoplanes</taxon>
    </lineage>
</organism>
<dbReference type="InterPro" id="IPR008927">
    <property type="entry name" value="6-PGluconate_DH-like_C_sf"/>
</dbReference>
<dbReference type="InterPro" id="IPR036291">
    <property type="entry name" value="NAD(P)-bd_dom_sf"/>
</dbReference>
<dbReference type="PIRSF" id="PIRSF000103">
    <property type="entry name" value="HIBADH"/>
    <property type="match status" value="1"/>
</dbReference>
<sequence length="321" mass="33098">MTVAFIGLGNMGGPMSARLIEAGHRVQGFDVAEPPRRALTEAGGIATTSIPEAIRDADVIILMLPNSDIVEATAEEIMAAVTSNAAPAAIRDAAHASPRDAAEANAGAIHEAGVRDRTGAIVVDMSSSEPLRTRALAAALKARGLTLVDAPVSGGVARARTGKLTIMTGGDSADLDRVEPVLSILGTTTRAGTVGSGHAVKALNNLMSATHLLVTSEAMLAGERFGLDPEVMLAIFNGSSGRSGSTENKWPNFVLPGTFDSGFGLRLMLKDMRIAVDLAAEVGTPDPLGQAAADLWSLAATALAPTADHTEIVNWLRKAPR</sequence>
<dbReference type="InterPro" id="IPR029154">
    <property type="entry name" value="HIBADH-like_NADP-bd"/>
</dbReference>
<dbReference type="PROSITE" id="PS00895">
    <property type="entry name" value="3_HYDROXYISOBUT_DH"/>
    <property type="match status" value="1"/>
</dbReference>
<feature type="domain" description="6-phosphogluconate dehydrogenase NADP-binding" evidence="4">
    <location>
        <begin position="117"/>
        <end position="188"/>
    </location>
</feature>
<keyword evidence="7" id="KW-1185">Reference proteome</keyword>
<dbReference type="InterPro" id="IPR015815">
    <property type="entry name" value="HIBADH-related"/>
</dbReference>
<dbReference type="Pfam" id="PF14833">
    <property type="entry name" value="NAD_binding_11"/>
    <property type="match status" value="1"/>
</dbReference>
<evidence type="ECO:0000256" key="3">
    <source>
        <dbReference type="ARBA" id="ARBA00023027"/>
    </source>
</evidence>
<accession>A0ABQ3ZAT9</accession>
<dbReference type="Gene3D" id="1.10.1040.10">
    <property type="entry name" value="N-(1-d-carboxylethyl)-l-norvaline Dehydrogenase, domain 2"/>
    <property type="match status" value="1"/>
</dbReference>